<name>A0A8S1CKP4_9INSE</name>
<evidence type="ECO:0000313" key="9">
    <source>
        <dbReference type="Proteomes" id="UP000494165"/>
    </source>
</evidence>
<dbReference type="FunFam" id="3.40.50.1100:FF:000118">
    <property type="entry name" value="Related to CYS4-cystathionine beta-synthase"/>
    <property type="match status" value="1"/>
</dbReference>
<comment type="catalytic activity">
    <reaction evidence="6">
        <text>L-homocysteine + L-serine = L,L-cystathionine + H2O</text>
        <dbReference type="Rhea" id="RHEA:10112"/>
        <dbReference type="ChEBI" id="CHEBI:15377"/>
        <dbReference type="ChEBI" id="CHEBI:33384"/>
        <dbReference type="ChEBI" id="CHEBI:58161"/>
        <dbReference type="ChEBI" id="CHEBI:58199"/>
        <dbReference type="EC" id="4.2.1.22"/>
    </reaction>
</comment>
<dbReference type="PANTHER" id="PTHR10314">
    <property type="entry name" value="CYSTATHIONINE BETA-SYNTHASE"/>
    <property type="match status" value="1"/>
</dbReference>
<organism evidence="8 9">
    <name type="scientific">Cloeon dipterum</name>
    <dbReference type="NCBI Taxonomy" id="197152"/>
    <lineage>
        <taxon>Eukaryota</taxon>
        <taxon>Metazoa</taxon>
        <taxon>Ecdysozoa</taxon>
        <taxon>Arthropoda</taxon>
        <taxon>Hexapoda</taxon>
        <taxon>Insecta</taxon>
        <taxon>Pterygota</taxon>
        <taxon>Palaeoptera</taxon>
        <taxon>Ephemeroptera</taxon>
        <taxon>Pisciforma</taxon>
        <taxon>Baetidae</taxon>
        <taxon>Cloeon</taxon>
    </lineage>
</organism>
<dbReference type="EC" id="4.2.1.22" evidence="4"/>
<evidence type="ECO:0000256" key="6">
    <source>
        <dbReference type="ARBA" id="ARBA00047490"/>
    </source>
</evidence>
<comment type="similarity">
    <text evidence="3">Belongs to the cysteine synthase/cystathionine beta-synthase family.</text>
</comment>
<dbReference type="Pfam" id="PF00291">
    <property type="entry name" value="PALP"/>
    <property type="match status" value="1"/>
</dbReference>
<comment type="caution">
    <text evidence="8">The sequence shown here is derived from an EMBL/GenBank/DDBJ whole genome shotgun (WGS) entry which is preliminary data.</text>
</comment>
<dbReference type="CDD" id="cd01561">
    <property type="entry name" value="CBS_like"/>
    <property type="match status" value="1"/>
</dbReference>
<accession>A0A8S1CKP4</accession>
<keyword evidence="9" id="KW-1185">Reference proteome</keyword>
<evidence type="ECO:0000256" key="4">
    <source>
        <dbReference type="ARBA" id="ARBA00012041"/>
    </source>
</evidence>
<evidence type="ECO:0000256" key="5">
    <source>
        <dbReference type="ARBA" id="ARBA00022898"/>
    </source>
</evidence>
<comment type="pathway">
    <text evidence="2">Amino-acid biosynthesis; L-cysteine biosynthesis; L-cysteine from L-homocysteine and L-serine: step 1/2.</text>
</comment>
<dbReference type="FunFam" id="3.40.50.1100:FF:000003">
    <property type="entry name" value="Cystathionine beta-synthase"/>
    <property type="match status" value="1"/>
</dbReference>
<feature type="domain" description="Tryptophan synthase beta chain-like PALP" evidence="7">
    <location>
        <begin position="1"/>
        <end position="265"/>
    </location>
</feature>
<dbReference type="GO" id="GO:0019344">
    <property type="term" value="P:cysteine biosynthetic process"/>
    <property type="evidence" value="ECO:0007669"/>
    <property type="project" value="UniProtKB-ARBA"/>
</dbReference>
<evidence type="ECO:0000259" key="7">
    <source>
        <dbReference type="Pfam" id="PF00291"/>
    </source>
</evidence>
<dbReference type="InterPro" id="IPR050214">
    <property type="entry name" value="Cys_Synth/Cystath_Beta-Synth"/>
</dbReference>
<evidence type="ECO:0000256" key="2">
    <source>
        <dbReference type="ARBA" id="ARBA00005003"/>
    </source>
</evidence>
<proteinExistence type="inferred from homology"/>
<dbReference type="Proteomes" id="UP000494165">
    <property type="component" value="Unassembled WGS sequence"/>
</dbReference>
<dbReference type="GO" id="GO:0004122">
    <property type="term" value="F:cystathionine beta-synthase activity"/>
    <property type="evidence" value="ECO:0007669"/>
    <property type="project" value="UniProtKB-EC"/>
</dbReference>
<evidence type="ECO:0000313" key="8">
    <source>
        <dbReference type="EMBL" id="CAB3370859.1"/>
    </source>
</evidence>
<reference evidence="8 9" key="1">
    <citation type="submission" date="2020-04" db="EMBL/GenBank/DDBJ databases">
        <authorList>
            <person name="Alioto T."/>
            <person name="Alioto T."/>
            <person name="Gomez Garrido J."/>
        </authorList>
    </citation>
    <scope>NUCLEOTIDE SEQUENCE [LARGE SCALE GENOMIC DNA]</scope>
</reference>
<evidence type="ECO:0000256" key="1">
    <source>
        <dbReference type="ARBA" id="ARBA00001933"/>
    </source>
</evidence>
<evidence type="ECO:0000256" key="3">
    <source>
        <dbReference type="ARBA" id="ARBA00007103"/>
    </source>
</evidence>
<gene>
    <name evidence="8" type="ORF">CLODIP_2_CD08258</name>
</gene>
<dbReference type="InterPro" id="IPR036052">
    <property type="entry name" value="TrpB-like_PALP_sf"/>
</dbReference>
<dbReference type="SUPFAM" id="SSF53686">
    <property type="entry name" value="Tryptophan synthase beta subunit-like PLP-dependent enzymes"/>
    <property type="match status" value="1"/>
</dbReference>
<dbReference type="GO" id="GO:0030170">
    <property type="term" value="F:pyridoxal phosphate binding"/>
    <property type="evidence" value="ECO:0007669"/>
    <property type="project" value="UniProtKB-ARBA"/>
</dbReference>
<dbReference type="Gene3D" id="3.40.50.1100">
    <property type="match status" value="2"/>
</dbReference>
<dbReference type="InterPro" id="IPR001926">
    <property type="entry name" value="TrpB-like_PALP"/>
</dbReference>
<dbReference type="OrthoDB" id="728at2759"/>
<dbReference type="EMBL" id="CADEPI010000056">
    <property type="protein sequence ID" value="CAB3370859.1"/>
    <property type="molecule type" value="Genomic_DNA"/>
</dbReference>
<protein>
    <recommendedName>
        <fullName evidence="4">cystathionine beta-synthase</fullName>
        <ecNumber evidence="4">4.2.1.22</ecNumber>
    </recommendedName>
</protein>
<sequence length="297" mass="32163">MNPGGSVKDRIGFRMVEDAEEKGLLKPGYTIIEPTSGNTGIGLAMAAAVKGYRCIIVMPEKMSNEKVDTLRCLGAEIIRTPTAAAFDSPEGLIAVSQKLSKQIPNSVILDQYRNSGNPLAHYDTTVDEILSQTKNKVDMIVASAGTGGTITGIGRKLKERAPNCTLVGVDPMGSILAQPEELNKSDVTFYEVEGIGYDFIPTVLDRTVVDTWQKTVDKESLPMARRLIKDEGLLCGGSSGAVMAAALKAAKNLKEGQHCVVLLPDGIRNYMTKFVSDSWMIARDLISDVTENAPWYY</sequence>
<comment type="cofactor">
    <cofactor evidence="1">
        <name>pyridoxal 5'-phosphate</name>
        <dbReference type="ChEBI" id="CHEBI:597326"/>
    </cofactor>
</comment>
<keyword evidence="5" id="KW-0663">Pyridoxal phosphate</keyword>
<dbReference type="AlphaFoldDB" id="A0A8S1CKP4"/>